<sequence length="261" mass="29252">MSGVILNRFRHSKGGLVQTIMVKDTGYDMILACAGSQDYGNGNISLWRYKSPTNRRWFISSMKAAQYWIVTTFRAVLFAVYVVQNVVYWTPLFSKWLLVAFPNSRQALWIASILERVAMFLAHQRLASAVSSQPQLPPIVLVGYRRMGWWAHLAWNAGVVLTATGGVLTKYHAHRVEQNGTMRLIQRFAWNRTQGVFGAFVVAVTANNEHIRAAACCLITWVIGSSVGELAGGVANIDMPYARQTVGFGARLFMTVWGWFV</sequence>
<keyword evidence="1" id="KW-1133">Transmembrane helix</keyword>
<evidence type="ECO:0000256" key="1">
    <source>
        <dbReference type="SAM" id="Phobius"/>
    </source>
</evidence>
<name>A0A5C3NAI0_9AGAM</name>
<keyword evidence="1" id="KW-0472">Membrane</keyword>
<feature type="transmembrane region" description="Helical" evidence="1">
    <location>
        <begin position="65"/>
        <end position="87"/>
    </location>
</feature>
<reference evidence="2 3" key="1">
    <citation type="journal article" date="2019" name="Nat. Ecol. Evol.">
        <title>Megaphylogeny resolves global patterns of mushroom evolution.</title>
        <authorList>
            <person name="Varga T."/>
            <person name="Krizsan K."/>
            <person name="Foldi C."/>
            <person name="Dima B."/>
            <person name="Sanchez-Garcia M."/>
            <person name="Sanchez-Ramirez S."/>
            <person name="Szollosi G.J."/>
            <person name="Szarkandi J.G."/>
            <person name="Papp V."/>
            <person name="Albert L."/>
            <person name="Andreopoulos W."/>
            <person name="Angelini C."/>
            <person name="Antonin V."/>
            <person name="Barry K.W."/>
            <person name="Bougher N.L."/>
            <person name="Buchanan P."/>
            <person name="Buyck B."/>
            <person name="Bense V."/>
            <person name="Catcheside P."/>
            <person name="Chovatia M."/>
            <person name="Cooper J."/>
            <person name="Damon W."/>
            <person name="Desjardin D."/>
            <person name="Finy P."/>
            <person name="Geml J."/>
            <person name="Haridas S."/>
            <person name="Hughes K."/>
            <person name="Justo A."/>
            <person name="Karasinski D."/>
            <person name="Kautmanova I."/>
            <person name="Kiss B."/>
            <person name="Kocsube S."/>
            <person name="Kotiranta H."/>
            <person name="LaButti K.M."/>
            <person name="Lechner B.E."/>
            <person name="Liimatainen K."/>
            <person name="Lipzen A."/>
            <person name="Lukacs Z."/>
            <person name="Mihaltcheva S."/>
            <person name="Morgado L.N."/>
            <person name="Niskanen T."/>
            <person name="Noordeloos M.E."/>
            <person name="Ohm R.A."/>
            <person name="Ortiz-Santana B."/>
            <person name="Ovrebo C."/>
            <person name="Racz N."/>
            <person name="Riley R."/>
            <person name="Savchenko A."/>
            <person name="Shiryaev A."/>
            <person name="Soop K."/>
            <person name="Spirin V."/>
            <person name="Szebenyi C."/>
            <person name="Tomsovsky M."/>
            <person name="Tulloss R.E."/>
            <person name="Uehling J."/>
            <person name="Grigoriev I.V."/>
            <person name="Vagvolgyi C."/>
            <person name="Papp T."/>
            <person name="Martin F.M."/>
            <person name="Miettinen O."/>
            <person name="Hibbett D.S."/>
            <person name="Nagy L.G."/>
        </authorList>
    </citation>
    <scope>NUCLEOTIDE SEQUENCE [LARGE SCALE GENOMIC DNA]</scope>
    <source>
        <strain evidence="2 3">OMC1185</strain>
    </source>
</reference>
<keyword evidence="3" id="KW-1185">Reference proteome</keyword>
<evidence type="ECO:0000313" key="3">
    <source>
        <dbReference type="Proteomes" id="UP000305948"/>
    </source>
</evidence>
<keyword evidence="1" id="KW-0812">Transmembrane</keyword>
<proteinExistence type="predicted"/>
<evidence type="ECO:0000313" key="2">
    <source>
        <dbReference type="EMBL" id="TFK53466.1"/>
    </source>
</evidence>
<dbReference type="EMBL" id="ML213507">
    <property type="protein sequence ID" value="TFK53466.1"/>
    <property type="molecule type" value="Genomic_DNA"/>
</dbReference>
<organism evidence="2 3">
    <name type="scientific">Heliocybe sulcata</name>
    <dbReference type="NCBI Taxonomy" id="5364"/>
    <lineage>
        <taxon>Eukaryota</taxon>
        <taxon>Fungi</taxon>
        <taxon>Dikarya</taxon>
        <taxon>Basidiomycota</taxon>
        <taxon>Agaricomycotina</taxon>
        <taxon>Agaricomycetes</taxon>
        <taxon>Gloeophyllales</taxon>
        <taxon>Gloeophyllaceae</taxon>
        <taxon>Heliocybe</taxon>
    </lineage>
</organism>
<protein>
    <submittedName>
        <fullName evidence="2">Uncharacterized protein</fullName>
    </submittedName>
</protein>
<dbReference type="Proteomes" id="UP000305948">
    <property type="component" value="Unassembled WGS sequence"/>
</dbReference>
<gene>
    <name evidence="2" type="ORF">OE88DRAFT_1733387</name>
</gene>
<accession>A0A5C3NAI0</accession>
<dbReference type="AlphaFoldDB" id="A0A5C3NAI0"/>